<keyword evidence="28" id="KW-1185">Reference proteome</keyword>
<feature type="compositionally biased region" description="Acidic residues" evidence="25">
    <location>
        <begin position="482"/>
        <end position="493"/>
    </location>
</feature>
<dbReference type="InterPro" id="IPR017407">
    <property type="entry name" value="Ser/Thr_kinase_Rio1"/>
</dbReference>
<dbReference type="GO" id="GO:0016787">
    <property type="term" value="F:hydrolase activity"/>
    <property type="evidence" value="ECO:0007669"/>
    <property type="project" value="UniProtKB-KW"/>
</dbReference>
<evidence type="ECO:0000256" key="3">
    <source>
        <dbReference type="ARBA" id="ARBA00009196"/>
    </source>
</evidence>
<protein>
    <recommendedName>
        <fullName evidence="5 21">Serine/threonine-protein kinase RIO1</fullName>
        <ecNumber evidence="4 21">2.7.11.1</ecNumber>
    </recommendedName>
</protein>
<dbReference type="EnsemblMetazoa" id="XM_019999220.1">
    <property type="protein sequence ID" value="XP_019854779.1"/>
    <property type="gene ID" value="LOC100638477"/>
</dbReference>
<evidence type="ECO:0000256" key="22">
    <source>
        <dbReference type="PIRSR" id="PIRSR038147-1"/>
    </source>
</evidence>
<dbReference type="CDD" id="cd05147">
    <property type="entry name" value="RIO1_euk"/>
    <property type="match status" value="1"/>
</dbReference>
<comment type="subcellular location">
    <subcellularLocation>
        <location evidence="2">Cytoplasm</location>
    </subcellularLocation>
</comment>
<comment type="catalytic activity">
    <reaction evidence="17 21">
        <text>L-seryl-[protein] + ATP = O-phospho-L-seryl-[protein] + ADP + H(+)</text>
        <dbReference type="Rhea" id="RHEA:17989"/>
        <dbReference type="Rhea" id="RHEA-COMP:9863"/>
        <dbReference type="Rhea" id="RHEA-COMP:11604"/>
        <dbReference type="ChEBI" id="CHEBI:15378"/>
        <dbReference type="ChEBI" id="CHEBI:29999"/>
        <dbReference type="ChEBI" id="CHEBI:30616"/>
        <dbReference type="ChEBI" id="CHEBI:83421"/>
        <dbReference type="ChEBI" id="CHEBI:456216"/>
        <dbReference type="EC" id="2.7.11.1"/>
    </reaction>
</comment>
<dbReference type="GO" id="GO:0004674">
    <property type="term" value="F:protein serine/threonine kinase activity"/>
    <property type="evidence" value="ECO:0007669"/>
    <property type="project" value="UniProtKB-KW"/>
</dbReference>
<feature type="binding site" evidence="23">
    <location>
        <position position="169"/>
    </location>
    <ligand>
        <name>ATP</name>
        <dbReference type="ChEBI" id="CHEBI:30616"/>
    </ligand>
</feature>
<evidence type="ECO:0000256" key="21">
    <source>
        <dbReference type="PIRNR" id="PIRNR038147"/>
    </source>
</evidence>
<feature type="region of interest" description="Disordered" evidence="25">
    <location>
        <begin position="464"/>
        <end position="547"/>
    </location>
</feature>
<evidence type="ECO:0000256" key="14">
    <source>
        <dbReference type="ARBA" id="ARBA00022840"/>
    </source>
</evidence>
<feature type="binding site" evidence="23">
    <location>
        <position position="239"/>
    </location>
    <ligand>
        <name>ATP</name>
        <dbReference type="ChEBI" id="CHEBI:30616"/>
    </ligand>
</feature>
<dbReference type="PROSITE" id="PS01245">
    <property type="entry name" value="RIO1"/>
    <property type="match status" value="1"/>
</dbReference>
<dbReference type="GO" id="GO:0046872">
    <property type="term" value="F:metal ion binding"/>
    <property type="evidence" value="ECO:0007669"/>
    <property type="project" value="UniProtKB-KW"/>
</dbReference>
<evidence type="ECO:0000256" key="19">
    <source>
        <dbReference type="ARBA" id="ARBA00057025"/>
    </source>
</evidence>
<feature type="region of interest" description="Disordered" evidence="25">
    <location>
        <begin position="48"/>
        <end position="69"/>
    </location>
</feature>
<evidence type="ECO:0000313" key="27">
    <source>
        <dbReference type="EnsemblMetazoa" id="Aqu2.1.26140_001"/>
    </source>
</evidence>
<feature type="compositionally biased region" description="Basic residues" evidence="25">
    <location>
        <begin position="520"/>
        <end position="547"/>
    </location>
</feature>
<dbReference type="InParanoid" id="A0A1X7UES8"/>
<reference evidence="27" key="2">
    <citation type="submission" date="2017-05" db="UniProtKB">
        <authorList>
            <consortium name="EnsemblMetazoa"/>
        </authorList>
    </citation>
    <scope>IDENTIFICATION</scope>
</reference>
<evidence type="ECO:0000256" key="24">
    <source>
        <dbReference type="PIRSR" id="PIRSR038147-3"/>
    </source>
</evidence>
<evidence type="ECO:0000256" key="18">
    <source>
        <dbReference type="ARBA" id="ARBA00049360"/>
    </source>
</evidence>
<proteinExistence type="inferred from homology"/>
<dbReference type="GO" id="GO:0042254">
    <property type="term" value="P:ribosome biogenesis"/>
    <property type="evidence" value="ECO:0007669"/>
    <property type="project" value="UniProtKB-KW"/>
</dbReference>
<dbReference type="Pfam" id="PF01163">
    <property type="entry name" value="RIO1"/>
    <property type="match status" value="1"/>
</dbReference>
<evidence type="ECO:0000256" key="4">
    <source>
        <dbReference type="ARBA" id="ARBA00012513"/>
    </source>
</evidence>
<gene>
    <name evidence="27" type="primary">100638477</name>
</gene>
<evidence type="ECO:0000256" key="8">
    <source>
        <dbReference type="ARBA" id="ARBA00022527"/>
    </source>
</evidence>
<dbReference type="AlphaFoldDB" id="A0A1X7UES8"/>
<evidence type="ECO:0000256" key="10">
    <source>
        <dbReference type="ARBA" id="ARBA00022723"/>
    </source>
</evidence>
<dbReference type="InterPro" id="IPR018935">
    <property type="entry name" value="RIO_kinase_CS"/>
</dbReference>
<dbReference type="GO" id="GO:0005737">
    <property type="term" value="C:cytoplasm"/>
    <property type="evidence" value="ECO:0007669"/>
    <property type="project" value="UniProtKB-SubCell"/>
</dbReference>
<dbReference type="InterPro" id="IPR018934">
    <property type="entry name" value="RIO_dom"/>
</dbReference>
<reference evidence="28" key="1">
    <citation type="journal article" date="2010" name="Nature">
        <title>The Amphimedon queenslandica genome and the evolution of animal complexity.</title>
        <authorList>
            <person name="Srivastava M."/>
            <person name="Simakov O."/>
            <person name="Chapman J."/>
            <person name="Fahey B."/>
            <person name="Gauthier M.E."/>
            <person name="Mitros T."/>
            <person name="Richards G.S."/>
            <person name="Conaco C."/>
            <person name="Dacre M."/>
            <person name="Hellsten U."/>
            <person name="Larroux C."/>
            <person name="Putnam N.H."/>
            <person name="Stanke M."/>
            <person name="Adamska M."/>
            <person name="Darling A."/>
            <person name="Degnan S.M."/>
            <person name="Oakley T.H."/>
            <person name="Plachetzki D.C."/>
            <person name="Zhai Y."/>
            <person name="Adamski M."/>
            <person name="Calcino A."/>
            <person name="Cummins S.F."/>
            <person name="Goodstein D.M."/>
            <person name="Harris C."/>
            <person name="Jackson D.J."/>
            <person name="Leys S.P."/>
            <person name="Shu S."/>
            <person name="Woodcroft B.J."/>
            <person name="Vervoort M."/>
            <person name="Kosik K.S."/>
            <person name="Manning G."/>
            <person name="Degnan B.M."/>
            <person name="Rokhsar D.S."/>
        </authorList>
    </citation>
    <scope>NUCLEOTIDE SEQUENCE [LARGE SCALE GENOMIC DNA]</scope>
</reference>
<keyword evidence="11 21" id="KW-0547">Nucleotide-binding</keyword>
<dbReference type="EC" id="2.7.11.1" evidence="4 21"/>
<evidence type="ECO:0000256" key="12">
    <source>
        <dbReference type="ARBA" id="ARBA00022777"/>
    </source>
</evidence>
<evidence type="ECO:0000256" key="1">
    <source>
        <dbReference type="ARBA" id="ARBA00001946"/>
    </source>
</evidence>
<dbReference type="FunFam" id="1.10.510.10:FF:000232">
    <property type="entry name" value="Serine/threonine-protein kinase RIO1"/>
    <property type="match status" value="1"/>
</dbReference>
<feature type="compositionally biased region" description="Polar residues" evidence="25">
    <location>
        <begin position="464"/>
        <end position="476"/>
    </location>
</feature>
<evidence type="ECO:0000256" key="7">
    <source>
        <dbReference type="ARBA" id="ARBA00022517"/>
    </source>
</evidence>
<dbReference type="Proteomes" id="UP000007879">
    <property type="component" value="Unassembled WGS sequence"/>
</dbReference>
<dbReference type="SUPFAM" id="SSF56112">
    <property type="entry name" value="Protein kinase-like (PK-like)"/>
    <property type="match status" value="1"/>
</dbReference>
<keyword evidence="14 21" id="KW-0067">ATP-binding</keyword>
<evidence type="ECO:0000256" key="25">
    <source>
        <dbReference type="SAM" id="MobiDB-lite"/>
    </source>
</evidence>
<accession>A0A1X7UES8</accession>
<comment type="function">
    <text evidence="19">Involved in the final steps of cytoplasmic maturation of the 40S ribosomal subunit. Involved in processing of 18S-E pre-rRNA to the mature 18S rRNA. Required for the recycling of NOB1 and PNO1 from the late 40S precursor. The association with the very late 40S subunit intermediate may involve a translation-like checkpoint point cycle preceeding the binding to the 60S ribosomal subunit. Despite the protein kinase domain is proposed to act predominantly as an ATPase. The catalytic activity regulates its dynamic association with the 40S subunit. In addition to its role in ribosomal biogenesis acts as an adapter protein by recruiting NCL/nucleolin the to PRMT5 complex for its symmetrical methylation.</text>
</comment>
<feature type="binding site" evidence="24">
    <location>
        <position position="304"/>
    </location>
    <ligand>
        <name>Mg(2+)</name>
        <dbReference type="ChEBI" id="CHEBI:18420"/>
    </ligand>
</feature>
<keyword evidence="9 21" id="KW-0808">Transferase</keyword>
<evidence type="ECO:0000256" key="5">
    <source>
        <dbReference type="ARBA" id="ARBA00016038"/>
    </source>
</evidence>
<dbReference type="FunFam" id="3.30.200.20:FF:000148">
    <property type="entry name" value="Serine/threonine-protein kinase RIO1"/>
    <property type="match status" value="1"/>
</dbReference>
<evidence type="ECO:0000256" key="11">
    <source>
        <dbReference type="ARBA" id="ARBA00022741"/>
    </source>
</evidence>
<evidence type="ECO:0000259" key="26">
    <source>
        <dbReference type="SMART" id="SM00090"/>
    </source>
</evidence>
<evidence type="ECO:0000256" key="23">
    <source>
        <dbReference type="PIRSR" id="PIRSR038147-2"/>
    </source>
</evidence>
<evidence type="ECO:0000256" key="2">
    <source>
        <dbReference type="ARBA" id="ARBA00004496"/>
    </source>
</evidence>
<dbReference type="Gene3D" id="3.30.200.20">
    <property type="entry name" value="Phosphorylase Kinase, domain 1"/>
    <property type="match status" value="1"/>
</dbReference>
<keyword evidence="10" id="KW-0479">Metal-binding</keyword>
<feature type="binding site" evidence="24">
    <location>
        <position position="290"/>
    </location>
    <ligand>
        <name>Mg(2+)</name>
        <dbReference type="ChEBI" id="CHEBI:18420"/>
    </ligand>
</feature>
<dbReference type="OrthoDB" id="205248at2759"/>
<evidence type="ECO:0000256" key="9">
    <source>
        <dbReference type="ARBA" id="ARBA00022679"/>
    </source>
</evidence>
<dbReference type="SMART" id="SM00090">
    <property type="entry name" value="RIO"/>
    <property type="match status" value="1"/>
</dbReference>
<comment type="subunit">
    <text evidence="20">Associates with the precursor of the 40S ribosome subunit. Interacts (via its N-terminus) with PRMT5 (via its N-terminus). Interacts with WDR77. Found in a PRMT5 complex composed of PRMT5, WDR77 and RIOK1. Interacts (via its C-terminus) with NCL; this interaction targets NCL for PRTM5 methylation.</text>
</comment>
<sequence length="547" mass="62601">MADTKVKEKALEFDAYYSQSSEGEEKEEEDDIGWHFEEETADFTKKYNAMKKGETQSNPNAARGTSHCSNNPLRKYENLINLGSYAPALSSSSLNALEGLCRKTESLRVRSKDKSDRATTEQVLDPRTRMILFKLLSRGLLSNISGCVSTGKEANVYYADSATGPCAVKVYKTSILIFKDRDRYVNGEYRFRHGYSRHNPRKMVRLWAEKEMRNLSRLHQNGIACPRPIILRGHVLVMSFLGSGGWPHPKLKDANITDKEARELYLECVLIIRKLFWSCKLVHADLSEYNMLYDTANGCLYIIDVSQSVEHDHPHALEFLRKDCTNVTEFFRKKGIAVMNVKSLFDFVTDGTVTVDNIDQYIEEAQKRAIEEKGTNEDQVDDAVFKNIYIPQSLHEVSRYESDVSEAQTGSKTDIAYQTITGLKPDLSGTLLVPQLLQNGEENKSDFNNVRDQEINDLYQESANVDQESGDDSSQISNTDDSSNDEESVSGDCWEEREKPSKEEISRQRKEHKETVKKEKREKRKNKIPKHIKKRKEKVARQKQSKK</sequence>
<feature type="active site" description="Proton acceptor" evidence="22">
    <location>
        <position position="285"/>
    </location>
</feature>
<keyword evidence="6" id="KW-0963">Cytoplasm</keyword>
<comment type="cofactor">
    <cofactor evidence="1 24">
        <name>Mg(2+)</name>
        <dbReference type="ChEBI" id="CHEBI:18420"/>
    </cofactor>
</comment>
<keyword evidence="15" id="KW-0460">Magnesium</keyword>
<dbReference type="PIRSF" id="PIRSF038147">
    <property type="entry name" value="Ser/Thr_PK_RIO1"/>
    <property type="match status" value="1"/>
</dbReference>
<dbReference type="STRING" id="400682.A0A1X7UES8"/>
<evidence type="ECO:0000256" key="20">
    <source>
        <dbReference type="ARBA" id="ARBA00063876"/>
    </source>
</evidence>
<evidence type="ECO:0000256" key="16">
    <source>
        <dbReference type="ARBA" id="ARBA00047899"/>
    </source>
</evidence>
<keyword evidence="7" id="KW-0690">Ribosome biogenesis</keyword>
<keyword evidence="8 21" id="KW-0723">Serine/threonine-protein kinase</keyword>
<evidence type="ECO:0000313" key="28">
    <source>
        <dbReference type="Proteomes" id="UP000007879"/>
    </source>
</evidence>
<dbReference type="EnsemblMetazoa" id="Aqu2.1.26140_001">
    <property type="protein sequence ID" value="Aqu2.1.26140_001"/>
    <property type="gene ID" value="Aqu2.1.26140"/>
</dbReference>
<dbReference type="PANTHER" id="PTHR45723">
    <property type="entry name" value="SERINE/THREONINE-PROTEIN KINASE RIO1"/>
    <property type="match status" value="1"/>
</dbReference>
<comment type="catalytic activity">
    <reaction evidence="16 21">
        <text>L-threonyl-[protein] + ATP = O-phospho-L-threonyl-[protein] + ADP + H(+)</text>
        <dbReference type="Rhea" id="RHEA:46608"/>
        <dbReference type="Rhea" id="RHEA-COMP:11060"/>
        <dbReference type="Rhea" id="RHEA-COMP:11605"/>
        <dbReference type="ChEBI" id="CHEBI:15378"/>
        <dbReference type="ChEBI" id="CHEBI:30013"/>
        <dbReference type="ChEBI" id="CHEBI:30616"/>
        <dbReference type="ChEBI" id="CHEBI:61977"/>
        <dbReference type="ChEBI" id="CHEBI:456216"/>
        <dbReference type="EC" id="2.7.11.1"/>
    </reaction>
</comment>
<dbReference type="InterPro" id="IPR051272">
    <property type="entry name" value="RIO-type_Ser/Thr_kinase"/>
</dbReference>
<evidence type="ECO:0000256" key="17">
    <source>
        <dbReference type="ARBA" id="ARBA00048679"/>
    </source>
</evidence>
<evidence type="ECO:0000256" key="6">
    <source>
        <dbReference type="ARBA" id="ARBA00022490"/>
    </source>
</evidence>
<dbReference type="GO" id="GO:0005524">
    <property type="term" value="F:ATP binding"/>
    <property type="evidence" value="ECO:0007669"/>
    <property type="project" value="UniProtKB-KW"/>
</dbReference>
<feature type="compositionally biased region" description="Basic and acidic residues" evidence="25">
    <location>
        <begin position="494"/>
        <end position="519"/>
    </location>
</feature>
<comment type="similarity">
    <text evidence="3 21">Belongs to the protein kinase superfamily. RIO-type Ser/Thr kinase family.</text>
</comment>
<feature type="binding site" evidence="23">
    <location>
        <position position="241"/>
    </location>
    <ligand>
        <name>ATP</name>
        <dbReference type="ChEBI" id="CHEBI:30616"/>
    </ligand>
</feature>
<keyword evidence="13" id="KW-0378">Hydrolase</keyword>
<organism evidence="27">
    <name type="scientific">Amphimedon queenslandica</name>
    <name type="common">Sponge</name>
    <dbReference type="NCBI Taxonomy" id="400682"/>
    <lineage>
        <taxon>Eukaryota</taxon>
        <taxon>Metazoa</taxon>
        <taxon>Porifera</taxon>
        <taxon>Demospongiae</taxon>
        <taxon>Heteroscleromorpha</taxon>
        <taxon>Haplosclerida</taxon>
        <taxon>Niphatidae</taxon>
        <taxon>Amphimedon</taxon>
    </lineage>
</organism>
<feature type="domain" description="RIO kinase" evidence="26">
    <location>
        <begin position="113"/>
        <end position="350"/>
    </location>
</feature>
<evidence type="ECO:0000256" key="15">
    <source>
        <dbReference type="ARBA" id="ARBA00022842"/>
    </source>
</evidence>
<name>A0A1X7UES8_AMPQE</name>
<dbReference type="InterPro" id="IPR000687">
    <property type="entry name" value="RIO_kinase"/>
</dbReference>
<evidence type="ECO:0000256" key="13">
    <source>
        <dbReference type="ARBA" id="ARBA00022801"/>
    </source>
</evidence>
<comment type="catalytic activity">
    <reaction evidence="18">
        <text>ATP + H2O = ADP + phosphate + H(+)</text>
        <dbReference type="Rhea" id="RHEA:13065"/>
        <dbReference type="ChEBI" id="CHEBI:15377"/>
        <dbReference type="ChEBI" id="CHEBI:15378"/>
        <dbReference type="ChEBI" id="CHEBI:30616"/>
        <dbReference type="ChEBI" id="CHEBI:43474"/>
        <dbReference type="ChEBI" id="CHEBI:456216"/>
    </reaction>
</comment>
<dbReference type="eggNOG" id="KOG2270">
    <property type="taxonomic scope" value="Eukaryota"/>
</dbReference>
<feature type="active site" description="4-aspartylphosphate intermediate" evidence="22">
    <location>
        <position position="304"/>
    </location>
</feature>
<dbReference type="InterPro" id="IPR011009">
    <property type="entry name" value="Kinase-like_dom_sf"/>
</dbReference>
<keyword evidence="12 21" id="KW-0418">Kinase</keyword>
<dbReference type="Gene3D" id="1.10.510.10">
    <property type="entry name" value="Transferase(Phosphotransferase) domain 1"/>
    <property type="match status" value="1"/>
</dbReference>